<protein>
    <submittedName>
        <fullName evidence="8">AmmeMemoRadiSam system radical SAM enzyme</fullName>
    </submittedName>
</protein>
<dbReference type="InterPro" id="IPR034457">
    <property type="entry name" value="Organic_radical-activating"/>
</dbReference>
<evidence type="ECO:0000313" key="8">
    <source>
        <dbReference type="EMBL" id="HFI92257.1"/>
    </source>
</evidence>
<dbReference type="EMBL" id="DSUJ01000010">
    <property type="protein sequence ID" value="HFI92257.1"/>
    <property type="molecule type" value="Genomic_DNA"/>
</dbReference>
<dbReference type="SUPFAM" id="SSF102114">
    <property type="entry name" value="Radical SAM enzymes"/>
    <property type="match status" value="1"/>
</dbReference>
<dbReference type="PANTHER" id="PTHR30352:SF5">
    <property type="entry name" value="PYRUVATE FORMATE-LYASE 1-ACTIVATING ENZYME"/>
    <property type="match status" value="1"/>
</dbReference>
<keyword evidence="5 6" id="KW-0411">Iron-sulfur</keyword>
<dbReference type="CDD" id="cd01335">
    <property type="entry name" value="Radical_SAM"/>
    <property type="match status" value="1"/>
</dbReference>
<dbReference type="GO" id="GO:0051539">
    <property type="term" value="F:4 iron, 4 sulfur cluster binding"/>
    <property type="evidence" value="ECO:0007669"/>
    <property type="project" value="UniProtKB-KW"/>
</dbReference>
<dbReference type="Gene3D" id="3.20.20.70">
    <property type="entry name" value="Aldolase class I"/>
    <property type="match status" value="1"/>
</dbReference>
<evidence type="ECO:0000256" key="2">
    <source>
        <dbReference type="ARBA" id="ARBA00022691"/>
    </source>
</evidence>
<gene>
    <name evidence="8" type="primary">amrS</name>
    <name evidence="8" type="ORF">ENS31_12135</name>
</gene>
<dbReference type="PANTHER" id="PTHR30352">
    <property type="entry name" value="PYRUVATE FORMATE-LYASE-ACTIVATING ENZYME"/>
    <property type="match status" value="1"/>
</dbReference>
<keyword evidence="2 6" id="KW-0949">S-adenosyl-L-methionine</keyword>
<keyword evidence="1" id="KW-0004">4Fe-4S</keyword>
<keyword evidence="4 6" id="KW-0408">Iron</keyword>
<comment type="cofactor">
    <cofactor evidence="6">
        <name>[4Fe-4S] cluster</name>
        <dbReference type="ChEBI" id="CHEBI:49883"/>
    </cofactor>
    <text evidence="6">Binds 1 [4Fe-4S] cluster. The cluster is coordinated with 3 cysteines and an exchangeable S-adenosyl-L-methionine.</text>
</comment>
<dbReference type="SFLD" id="SFLDG01101">
    <property type="entry name" value="Uncharacterised_Radical_SAM_Su"/>
    <property type="match status" value="1"/>
</dbReference>
<dbReference type="NCBIfam" id="TIGR04337">
    <property type="entry name" value="AmmeMemoSam_rS"/>
    <property type="match status" value="1"/>
</dbReference>
<evidence type="ECO:0000256" key="6">
    <source>
        <dbReference type="PIRSR" id="PIRSR004869-50"/>
    </source>
</evidence>
<dbReference type="InterPro" id="IPR007197">
    <property type="entry name" value="rSAM"/>
</dbReference>
<dbReference type="InterPro" id="IPR058240">
    <property type="entry name" value="rSAM_sf"/>
</dbReference>
<keyword evidence="3 6" id="KW-0479">Metal-binding</keyword>
<name>A0A7V2ZLN2_9BACT</name>
<dbReference type="AlphaFoldDB" id="A0A7V2ZLN2"/>
<feature type="binding site" evidence="6">
    <location>
        <position position="94"/>
    </location>
    <ligand>
        <name>[4Fe-4S] cluster</name>
        <dbReference type="ChEBI" id="CHEBI:49883"/>
        <note>4Fe-4S-S-AdoMet</note>
    </ligand>
</feature>
<proteinExistence type="predicted"/>
<sequence>MRTTDLKEAKWWRQTDKGKILCTLCPRYCEIGEGQPGFCYIRQNIGGKLYSIGYGRPTGFAIDPIEKKPLNHFLPGTSILSFGTAGCNLGCKFCQNWSISKAKIDETYSVEASPEDVIALAKKYNSPSIAYTYNDPTIFGEYVIDISKLAREEGIKNVMVTAGYIDKEARKEIYQYIDAANVDLKGFTERFYFKNTLSHLDYVLDTIYWLKHETNVWIELTTLLIPGENDSDDEIKNECNWILKNLGENVPLHFTAFHPDFKMRDKSPTPHSTLLRAKRIAETEGIKYCYVGNVLDSKNQSTYCPNCNSIMIERNWHNVKFHNFDKGKCKKCGFQIPGVFN</sequence>
<accession>A0A7V2ZLN2</accession>
<evidence type="ECO:0000256" key="4">
    <source>
        <dbReference type="ARBA" id="ARBA00023004"/>
    </source>
</evidence>
<reference evidence="8" key="1">
    <citation type="journal article" date="2020" name="mSystems">
        <title>Genome- and Community-Level Interaction Insights into Carbon Utilization and Element Cycling Functions of Hydrothermarchaeota in Hydrothermal Sediment.</title>
        <authorList>
            <person name="Zhou Z."/>
            <person name="Liu Y."/>
            <person name="Xu W."/>
            <person name="Pan J."/>
            <person name="Luo Z.H."/>
            <person name="Li M."/>
        </authorList>
    </citation>
    <scope>NUCLEOTIDE SEQUENCE [LARGE SCALE GENOMIC DNA]</scope>
    <source>
        <strain evidence="8">SpSt-479</strain>
    </source>
</reference>
<dbReference type="GO" id="GO:0046872">
    <property type="term" value="F:metal ion binding"/>
    <property type="evidence" value="ECO:0007669"/>
    <property type="project" value="UniProtKB-KW"/>
</dbReference>
<comment type="caution">
    <text evidence="8">The sequence shown here is derived from an EMBL/GenBank/DDBJ whole genome shotgun (WGS) entry which is preliminary data.</text>
</comment>
<dbReference type="InterPro" id="IPR027596">
    <property type="entry name" value="AmmeMemoSam_rS"/>
</dbReference>
<dbReference type="Pfam" id="PF04055">
    <property type="entry name" value="Radical_SAM"/>
    <property type="match status" value="1"/>
</dbReference>
<feature type="binding site" evidence="6">
    <location>
        <position position="91"/>
    </location>
    <ligand>
        <name>[4Fe-4S] cluster</name>
        <dbReference type="ChEBI" id="CHEBI:49883"/>
        <note>4Fe-4S-S-AdoMet</note>
    </ligand>
</feature>
<organism evidence="8">
    <name type="scientific">Ignavibacterium album</name>
    <dbReference type="NCBI Taxonomy" id="591197"/>
    <lineage>
        <taxon>Bacteria</taxon>
        <taxon>Pseudomonadati</taxon>
        <taxon>Ignavibacteriota</taxon>
        <taxon>Ignavibacteria</taxon>
        <taxon>Ignavibacteriales</taxon>
        <taxon>Ignavibacteriaceae</taxon>
        <taxon>Ignavibacterium</taxon>
    </lineage>
</organism>
<dbReference type="InterPro" id="IPR013785">
    <property type="entry name" value="Aldolase_TIM"/>
</dbReference>
<dbReference type="InterPro" id="IPR016431">
    <property type="entry name" value="Pyrv-formate_lyase-activ_prd"/>
</dbReference>
<evidence type="ECO:0000259" key="7">
    <source>
        <dbReference type="PROSITE" id="PS51918"/>
    </source>
</evidence>
<evidence type="ECO:0000256" key="5">
    <source>
        <dbReference type="ARBA" id="ARBA00023014"/>
    </source>
</evidence>
<dbReference type="GO" id="GO:0003824">
    <property type="term" value="F:catalytic activity"/>
    <property type="evidence" value="ECO:0007669"/>
    <property type="project" value="InterPro"/>
</dbReference>
<evidence type="ECO:0000256" key="3">
    <source>
        <dbReference type="ARBA" id="ARBA00022723"/>
    </source>
</evidence>
<feature type="binding site" evidence="6">
    <location>
        <position position="87"/>
    </location>
    <ligand>
        <name>[4Fe-4S] cluster</name>
        <dbReference type="ChEBI" id="CHEBI:49883"/>
        <note>4Fe-4S-S-AdoMet</note>
    </ligand>
</feature>
<evidence type="ECO:0000256" key="1">
    <source>
        <dbReference type="ARBA" id="ARBA00022485"/>
    </source>
</evidence>
<feature type="domain" description="Radical SAM core" evidence="7">
    <location>
        <begin position="72"/>
        <end position="287"/>
    </location>
</feature>
<dbReference type="PIRSF" id="PIRSF004869">
    <property type="entry name" value="PflX_prd"/>
    <property type="match status" value="1"/>
</dbReference>
<dbReference type="PROSITE" id="PS51918">
    <property type="entry name" value="RADICAL_SAM"/>
    <property type="match status" value="1"/>
</dbReference>
<dbReference type="SFLD" id="SFLDS00029">
    <property type="entry name" value="Radical_SAM"/>
    <property type="match status" value="1"/>
</dbReference>